<dbReference type="Gene3D" id="1.10.8.350">
    <property type="entry name" value="Bacterial muramidase"/>
    <property type="match status" value="1"/>
</dbReference>
<feature type="domain" description="Transglycosylase SLT" evidence="3">
    <location>
        <begin position="81"/>
        <end position="372"/>
    </location>
</feature>
<dbReference type="CDD" id="cd13399">
    <property type="entry name" value="Slt35-like"/>
    <property type="match status" value="1"/>
</dbReference>
<dbReference type="InterPro" id="IPR036366">
    <property type="entry name" value="PGBDSf"/>
</dbReference>
<comment type="caution">
    <text evidence="4">The sequence shown here is derived from an EMBL/GenBank/DDBJ whole genome shotgun (WGS) entry which is preliminary data.</text>
</comment>
<accession>A0A2T0WXL1</accession>
<name>A0A2T0WXL1_9RHOB</name>
<proteinExistence type="predicted"/>
<dbReference type="InterPro" id="IPR043426">
    <property type="entry name" value="MltB-like"/>
</dbReference>
<evidence type="ECO:0000256" key="1">
    <source>
        <dbReference type="SAM" id="SignalP"/>
    </source>
</evidence>
<reference evidence="4 5" key="1">
    <citation type="submission" date="2018-03" db="EMBL/GenBank/DDBJ databases">
        <title>Genomic Encyclopedia of Archaeal and Bacterial Type Strains, Phase II (KMG-II): from individual species to whole genera.</title>
        <authorList>
            <person name="Goeker M."/>
        </authorList>
    </citation>
    <scope>NUCLEOTIDE SEQUENCE [LARGE SCALE GENOMIC DNA]</scope>
    <source>
        <strain evidence="4 5">DSM 100212</strain>
    </source>
</reference>
<dbReference type="Gene3D" id="1.10.530.10">
    <property type="match status" value="1"/>
</dbReference>
<dbReference type="Pfam" id="PF01471">
    <property type="entry name" value="PG_binding_1"/>
    <property type="match status" value="1"/>
</dbReference>
<dbReference type="InterPro" id="IPR023346">
    <property type="entry name" value="Lysozyme-like_dom_sf"/>
</dbReference>
<dbReference type="NCBIfam" id="TIGR02283">
    <property type="entry name" value="MltB_2"/>
    <property type="match status" value="1"/>
</dbReference>
<feature type="domain" description="Peptidoglycan binding-like" evidence="2">
    <location>
        <begin position="395"/>
        <end position="448"/>
    </location>
</feature>
<evidence type="ECO:0000259" key="3">
    <source>
        <dbReference type="Pfam" id="PF13406"/>
    </source>
</evidence>
<dbReference type="AlphaFoldDB" id="A0A2T0WXL1"/>
<evidence type="ECO:0000313" key="5">
    <source>
        <dbReference type="Proteomes" id="UP000238392"/>
    </source>
</evidence>
<dbReference type="Proteomes" id="UP000238392">
    <property type="component" value="Unassembled WGS sequence"/>
</dbReference>
<dbReference type="SUPFAM" id="SSF47090">
    <property type="entry name" value="PGBD-like"/>
    <property type="match status" value="1"/>
</dbReference>
<sequence length="449" mass="48847">MTTGTRTGMLSFALLLGASSAFGLEAPERPRLRPTNLPQTQVAELATLRYSPLAVRPIARPAIAKKSEIPSAMNIASNSGFDQWLVGFHARAKAKGISDATLNNAFRGAGYLPSVIEKDRNQSEFTKTLWDYLDSAASDARIKNGKAALRKHASTLDAIEARYGVDKEVVAAVWGLESAYGTFRGNIDVVSALASLAYEGRRGAFFEEQLIAALQILQSGDVAPRNMTGSWAGAMGHTQFIPTSYLAYAVDFTGDGRRDIWSDDPTDALASTAAYLARFGWVKSMPWGVEVKLPSDFDYTQANRKITHMPSDWARRGVTDINGKPVADFGSASILLPAGADGAAFMIFKNFDVIERYNTADAYVIGVGHLSDRLKGGSPIQANWPRGDRALTFSEREELQDRLTRAGFSTQGVDGRIGPNTINAVRNYQRSKGLVPDGYPSLRLLKKLR</sequence>
<dbReference type="OrthoDB" id="9808544at2"/>
<dbReference type="Pfam" id="PF13406">
    <property type="entry name" value="SLT_2"/>
    <property type="match status" value="1"/>
</dbReference>
<dbReference type="InterPro" id="IPR002477">
    <property type="entry name" value="Peptidoglycan-bd-like"/>
</dbReference>
<dbReference type="InterPro" id="IPR011970">
    <property type="entry name" value="MltB_2"/>
</dbReference>
<keyword evidence="5" id="KW-1185">Reference proteome</keyword>
<dbReference type="GO" id="GO:0008933">
    <property type="term" value="F:peptidoglycan lytic transglycosylase activity"/>
    <property type="evidence" value="ECO:0007669"/>
    <property type="project" value="TreeGrafter"/>
</dbReference>
<gene>
    <name evidence="4" type="ORF">CLV74_10312</name>
</gene>
<protein>
    <submittedName>
        <fullName evidence="4">Membrane-bound lytic murein transglycosylase B</fullName>
    </submittedName>
</protein>
<dbReference type="PANTHER" id="PTHR30163:SF8">
    <property type="entry name" value="LYTIC MUREIN TRANSGLYCOSYLASE"/>
    <property type="match status" value="1"/>
</dbReference>
<dbReference type="GO" id="GO:0009253">
    <property type="term" value="P:peptidoglycan catabolic process"/>
    <property type="evidence" value="ECO:0007669"/>
    <property type="project" value="TreeGrafter"/>
</dbReference>
<dbReference type="InterPro" id="IPR036365">
    <property type="entry name" value="PGBD-like_sf"/>
</dbReference>
<organism evidence="4 5">
    <name type="scientific">Donghicola tyrosinivorans</name>
    <dbReference type="NCBI Taxonomy" id="1652492"/>
    <lineage>
        <taxon>Bacteria</taxon>
        <taxon>Pseudomonadati</taxon>
        <taxon>Pseudomonadota</taxon>
        <taxon>Alphaproteobacteria</taxon>
        <taxon>Rhodobacterales</taxon>
        <taxon>Roseobacteraceae</taxon>
        <taxon>Donghicola</taxon>
    </lineage>
</organism>
<evidence type="ECO:0000313" key="4">
    <source>
        <dbReference type="EMBL" id="PRY91429.1"/>
    </source>
</evidence>
<feature type="signal peptide" evidence="1">
    <location>
        <begin position="1"/>
        <end position="23"/>
    </location>
</feature>
<feature type="chain" id="PRO_5015598340" evidence="1">
    <location>
        <begin position="24"/>
        <end position="449"/>
    </location>
</feature>
<dbReference type="SUPFAM" id="SSF53955">
    <property type="entry name" value="Lysozyme-like"/>
    <property type="match status" value="1"/>
</dbReference>
<dbReference type="RefSeq" id="WP_106263104.1">
    <property type="nucleotide sequence ID" value="NZ_PVTQ01000003.1"/>
</dbReference>
<dbReference type="FunFam" id="1.10.8.350:FF:000001">
    <property type="entry name" value="Lytic murein transglycosylase B"/>
    <property type="match status" value="1"/>
</dbReference>
<keyword evidence="1" id="KW-0732">Signal</keyword>
<dbReference type="InterPro" id="IPR031304">
    <property type="entry name" value="SLT_2"/>
</dbReference>
<dbReference type="Gene3D" id="1.10.101.10">
    <property type="entry name" value="PGBD-like superfamily/PGBD"/>
    <property type="match status" value="1"/>
</dbReference>
<dbReference type="PANTHER" id="PTHR30163">
    <property type="entry name" value="MEMBRANE-BOUND LYTIC MUREIN TRANSGLYCOSYLASE B"/>
    <property type="match status" value="1"/>
</dbReference>
<evidence type="ECO:0000259" key="2">
    <source>
        <dbReference type="Pfam" id="PF01471"/>
    </source>
</evidence>
<dbReference type="EMBL" id="PVTQ01000003">
    <property type="protein sequence ID" value="PRY91429.1"/>
    <property type="molecule type" value="Genomic_DNA"/>
</dbReference>